<accession>A0A0B7NF96</accession>
<dbReference type="EMBL" id="LN733620">
    <property type="protein sequence ID" value="CEP17196.1"/>
    <property type="molecule type" value="Genomic_DNA"/>
</dbReference>
<organism evidence="2 3">
    <name type="scientific">Parasitella parasitica</name>
    <dbReference type="NCBI Taxonomy" id="35722"/>
    <lineage>
        <taxon>Eukaryota</taxon>
        <taxon>Fungi</taxon>
        <taxon>Fungi incertae sedis</taxon>
        <taxon>Mucoromycota</taxon>
        <taxon>Mucoromycotina</taxon>
        <taxon>Mucoromycetes</taxon>
        <taxon>Mucorales</taxon>
        <taxon>Mucorineae</taxon>
        <taxon>Mucoraceae</taxon>
        <taxon>Parasitella</taxon>
    </lineage>
</organism>
<protein>
    <submittedName>
        <fullName evidence="2">Uncharacterized protein</fullName>
    </submittedName>
</protein>
<sequence>MSRSSRFNEEEDFASAASQSSSKGEDEEDLDLILTHWKCTCFMEDMAIGKSHSINGACASKGDNAQSVMATAPSPTDDKEEWKIRIFPC</sequence>
<name>A0A0B7NF96_9FUNG</name>
<keyword evidence="3" id="KW-1185">Reference proteome</keyword>
<gene>
    <name evidence="2" type="primary">PARPA_11490.1 scaffold 44147</name>
</gene>
<reference evidence="2 3" key="1">
    <citation type="submission" date="2014-09" db="EMBL/GenBank/DDBJ databases">
        <authorList>
            <person name="Ellenberger Sabrina"/>
        </authorList>
    </citation>
    <scope>NUCLEOTIDE SEQUENCE [LARGE SCALE GENOMIC DNA]</scope>
    <source>
        <strain evidence="2 3">CBS 412.66</strain>
    </source>
</reference>
<dbReference type="STRING" id="35722.A0A0B7NF96"/>
<dbReference type="AlphaFoldDB" id="A0A0B7NF96"/>
<evidence type="ECO:0000256" key="1">
    <source>
        <dbReference type="SAM" id="MobiDB-lite"/>
    </source>
</evidence>
<evidence type="ECO:0000313" key="2">
    <source>
        <dbReference type="EMBL" id="CEP17196.1"/>
    </source>
</evidence>
<proteinExistence type="predicted"/>
<evidence type="ECO:0000313" key="3">
    <source>
        <dbReference type="Proteomes" id="UP000054107"/>
    </source>
</evidence>
<feature type="region of interest" description="Disordered" evidence="1">
    <location>
        <begin position="1"/>
        <end position="27"/>
    </location>
</feature>
<dbReference type="Proteomes" id="UP000054107">
    <property type="component" value="Unassembled WGS sequence"/>
</dbReference>